<sequence length="47" mass="5510">MNERTTKLSYDEIDKLLESIDKDCLKDIKWKSVTDEEMESLLAHTHG</sequence>
<evidence type="ECO:0000313" key="2">
    <source>
        <dbReference type="Proteomes" id="UP001296943"/>
    </source>
</evidence>
<gene>
    <name evidence="1" type="ORF">JOC48_002421</name>
</gene>
<dbReference type="EMBL" id="JAFBDR010000012">
    <property type="protein sequence ID" value="MBM7571920.1"/>
    <property type="molecule type" value="Genomic_DNA"/>
</dbReference>
<comment type="caution">
    <text evidence="1">The sequence shown here is derived from an EMBL/GenBank/DDBJ whole genome shotgun (WGS) entry which is preliminary data.</text>
</comment>
<proteinExistence type="predicted"/>
<accession>A0ABS2N1Y2</accession>
<evidence type="ECO:0000313" key="1">
    <source>
        <dbReference type="EMBL" id="MBM7571920.1"/>
    </source>
</evidence>
<name>A0ABS2N1Y2_9BACI</name>
<dbReference type="RefSeq" id="WP_204499921.1">
    <property type="nucleotide sequence ID" value="NZ_JAFBDR010000012.1"/>
</dbReference>
<protein>
    <submittedName>
        <fullName evidence="1">Uncharacterized protein</fullName>
    </submittedName>
</protein>
<dbReference type="Proteomes" id="UP001296943">
    <property type="component" value="Unassembled WGS sequence"/>
</dbReference>
<organism evidence="1 2">
    <name type="scientific">Aquibacillus albus</name>
    <dbReference type="NCBI Taxonomy" id="1168171"/>
    <lineage>
        <taxon>Bacteria</taxon>
        <taxon>Bacillati</taxon>
        <taxon>Bacillota</taxon>
        <taxon>Bacilli</taxon>
        <taxon>Bacillales</taxon>
        <taxon>Bacillaceae</taxon>
        <taxon>Aquibacillus</taxon>
    </lineage>
</organism>
<keyword evidence="2" id="KW-1185">Reference proteome</keyword>
<reference evidence="1 2" key="1">
    <citation type="submission" date="2021-01" db="EMBL/GenBank/DDBJ databases">
        <title>Genomic Encyclopedia of Type Strains, Phase IV (KMG-IV): sequencing the most valuable type-strain genomes for metagenomic binning, comparative biology and taxonomic classification.</title>
        <authorList>
            <person name="Goeker M."/>
        </authorList>
    </citation>
    <scope>NUCLEOTIDE SEQUENCE [LARGE SCALE GENOMIC DNA]</scope>
    <source>
        <strain evidence="1 2">DSM 23711</strain>
    </source>
</reference>